<dbReference type="Gene3D" id="3.80.10.10">
    <property type="entry name" value="Ribonuclease Inhibitor"/>
    <property type="match status" value="1"/>
</dbReference>
<dbReference type="Pfam" id="PF13516">
    <property type="entry name" value="LRR_6"/>
    <property type="match status" value="2"/>
</dbReference>
<keyword evidence="2" id="KW-1185">Reference proteome</keyword>
<dbReference type="InterPro" id="IPR001611">
    <property type="entry name" value="Leu-rich_rpt"/>
</dbReference>
<evidence type="ECO:0000313" key="1">
    <source>
        <dbReference type="EMBL" id="KAJ3833711.1"/>
    </source>
</evidence>
<evidence type="ECO:0008006" key="3">
    <source>
        <dbReference type="Google" id="ProtNLM"/>
    </source>
</evidence>
<dbReference type="SUPFAM" id="SSF52047">
    <property type="entry name" value="RNI-like"/>
    <property type="match status" value="1"/>
</dbReference>
<comment type="caution">
    <text evidence="1">The sequence shown here is derived from an EMBL/GenBank/DDBJ whole genome shotgun (WGS) entry which is preliminary data.</text>
</comment>
<dbReference type="AlphaFoldDB" id="A0AA38NZZ0"/>
<evidence type="ECO:0000313" key="2">
    <source>
        <dbReference type="Proteomes" id="UP001163846"/>
    </source>
</evidence>
<dbReference type="Proteomes" id="UP001163846">
    <property type="component" value="Unassembled WGS sequence"/>
</dbReference>
<proteinExistence type="predicted"/>
<dbReference type="EMBL" id="MU806648">
    <property type="protein sequence ID" value="KAJ3833711.1"/>
    <property type="molecule type" value="Genomic_DNA"/>
</dbReference>
<organism evidence="1 2">
    <name type="scientific">Lentinula raphanica</name>
    <dbReference type="NCBI Taxonomy" id="153919"/>
    <lineage>
        <taxon>Eukaryota</taxon>
        <taxon>Fungi</taxon>
        <taxon>Dikarya</taxon>
        <taxon>Basidiomycota</taxon>
        <taxon>Agaricomycotina</taxon>
        <taxon>Agaricomycetes</taxon>
        <taxon>Agaricomycetidae</taxon>
        <taxon>Agaricales</taxon>
        <taxon>Marasmiineae</taxon>
        <taxon>Omphalotaceae</taxon>
        <taxon>Lentinula</taxon>
    </lineage>
</organism>
<dbReference type="InterPro" id="IPR032675">
    <property type="entry name" value="LRR_dom_sf"/>
</dbReference>
<name>A0AA38NZZ0_9AGAR</name>
<accession>A0AA38NZZ0</accession>
<protein>
    <recommendedName>
        <fullName evidence="3">RNI-like protein</fullName>
    </recommendedName>
</protein>
<sequence length="284" mass="31363">MDPIKPPLTCLLQKVTRLDLGPSLSEEGGLNLGGRAVWNVFTRPHSFLFLAELSFNNTPVLDIDLVKLVGLPRLTVLHLKNTGIGDEGVFHLVALKLTLTRLDLSQNPCVTDDAVPALNLCILSKVRFLGLVGTSIGMPGLRRMAKLIQREERIVDVEIPEACESYIDDIPNIYLLQPQPPLITSPALCSRLSAGALQRNLEAHAEVANKSHASIGAKGISVFTGGTKEEMCERLRDLLVKREVDLVVWGMIYGYGEVDETDWNGKDDKAKKLLTDDYGPRRFR</sequence>
<reference evidence="1" key="1">
    <citation type="submission" date="2022-08" db="EMBL/GenBank/DDBJ databases">
        <authorList>
            <consortium name="DOE Joint Genome Institute"/>
            <person name="Min B."/>
            <person name="Riley R."/>
            <person name="Sierra-Patev S."/>
            <person name="Naranjo-Ortiz M."/>
            <person name="Looney B."/>
            <person name="Konkel Z."/>
            <person name="Slot J.C."/>
            <person name="Sakamoto Y."/>
            <person name="Steenwyk J.L."/>
            <person name="Rokas A."/>
            <person name="Carro J."/>
            <person name="Camarero S."/>
            <person name="Ferreira P."/>
            <person name="Molpeceres G."/>
            <person name="Ruiz-Duenas F.J."/>
            <person name="Serrano A."/>
            <person name="Henrissat B."/>
            <person name="Drula E."/>
            <person name="Hughes K.W."/>
            <person name="Mata J.L."/>
            <person name="Ishikawa N.K."/>
            <person name="Vargas-Isla R."/>
            <person name="Ushijima S."/>
            <person name="Smith C.A."/>
            <person name="Ahrendt S."/>
            <person name="Andreopoulos W."/>
            <person name="He G."/>
            <person name="Labutti K."/>
            <person name="Lipzen A."/>
            <person name="Ng V."/>
            <person name="Sandor L."/>
            <person name="Barry K."/>
            <person name="Martinez A.T."/>
            <person name="Xiao Y."/>
            <person name="Gibbons J.G."/>
            <person name="Terashima K."/>
            <person name="Hibbett D.S."/>
            <person name="Grigoriev I.V."/>
        </authorList>
    </citation>
    <scope>NUCLEOTIDE SEQUENCE</scope>
    <source>
        <strain evidence="1">TFB9207</strain>
    </source>
</reference>
<gene>
    <name evidence="1" type="ORF">F5878DRAFT_654229</name>
</gene>